<evidence type="ECO:0000256" key="3">
    <source>
        <dbReference type="ARBA" id="ARBA00012663"/>
    </source>
</evidence>
<evidence type="ECO:0000256" key="4">
    <source>
        <dbReference type="ARBA" id="ARBA00022801"/>
    </source>
</evidence>
<dbReference type="SUPFAM" id="SSF51445">
    <property type="entry name" value="(Trans)glycosidases"/>
    <property type="match status" value="1"/>
</dbReference>
<keyword evidence="6" id="KW-0732">Signal</keyword>
<dbReference type="EMBL" id="JAROAV010000024">
    <property type="protein sequence ID" value="MDF8264038.1"/>
    <property type="molecule type" value="Genomic_DNA"/>
</dbReference>
<comment type="caution">
    <text evidence="8">The sequence shown here is derived from an EMBL/GenBank/DDBJ whole genome shotgun (WGS) entry which is preliminary data.</text>
</comment>
<protein>
    <recommendedName>
        <fullName evidence="3">beta-N-acetylhexosaminidase</fullName>
        <ecNumber evidence="3">3.2.1.52</ecNumber>
    </recommendedName>
</protein>
<evidence type="ECO:0000313" key="9">
    <source>
        <dbReference type="Proteomes" id="UP001528912"/>
    </source>
</evidence>
<keyword evidence="9" id="KW-1185">Reference proteome</keyword>
<dbReference type="RefSeq" id="WP_277191645.1">
    <property type="nucleotide sequence ID" value="NZ_JAROAV010000024.1"/>
</dbReference>
<name>A0ABT6C5B9_9MICO</name>
<keyword evidence="4 8" id="KW-0378">Hydrolase</keyword>
<dbReference type="InterPro" id="IPR017853">
    <property type="entry name" value="GH"/>
</dbReference>
<accession>A0ABT6C5B9</accession>
<dbReference type="PANTHER" id="PTHR30480">
    <property type="entry name" value="BETA-HEXOSAMINIDASE-RELATED"/>
    <property type="match status" value="1"/>
</dbReference>
<feature type="domain" description="Glycoside hydrolase family 3 N-terminal" evidence="7">
    <location>
        <begin position="60"/>
        <end position="384"/>
    </location>
</feature>
<evidence type="ECO:0000256" key="6">
    <source>
        <dbReference type="SAM" id="SignalP"/>
    </source>
</evidence>
<evidence type="ECO:0000256" key="5">
    <source>
        <dbReference type="ARBA" id="ARBA00023295"/>
    </source>
</evidence>
<dbReference type="InterPro" id="IPR050226">
    <property type="entry name" value="NagZ_Beta-hexosaminidase"/>
</dbReference>
<comment type="catalytic activity">
    <reaction evidence="1">
        <text>Hydrolysis of terminal non-reducing N-acetyl-D-hexosamine residues in N-acetyl-beta-D-hexosaminides.</text>
        <dbReference type="EC" id="3.2.1.52"/>
    </reaction>
</comment>
<reference evidence="8 9" key="1">
    <citation type="submission" date="2023-03" db="EMBL/GenBank/DDBJ databases">
        <title>YIM 133296 draft genome.</title>
        <authorList>
            <person name="Xiong L."/>
        </authorList>
    </citation>
    <scope>NUCLEOTIDE SEQUENCE [LARGE SCALE GENOMIC DNA]</scope>
    <source>
        <strain evidence="8 9">YIM 133296</strain>
    </source>
</reference>
<dbReference type="Proteomes" id="UP001528912">
    <property type="component" value="Unassembled WGS sequence"/>
</dbReference>
<sequence length="398" mass="40704">MSSSAGRGHAQHRGRTTLAAAAVGLVAAATLTPAASASGPATTTTAAGTCTALTMLRRMTLEQRAGQVFMAGTPATAASSTTLGLITTRHIGNAFLSGRSTGGTAAPKATTAALRARVTSSSTSSTPLLISTDQEGGAVQVLQGSGFTRIPTALVQGGSSAATEQANAATWATQLRDVGVNMNLAPVADTVPPGWYNPPIGSYDREYSHYTSGVSVSSGAVIRGMQSRGVATTAKHFPSLGQVKANTDTTSNVHDSWVARNGASVNPFKNAIAQHVSTIMVSSAYYDLIDRANPAVFSGPVVTDLLKGSLGYGGLVMTDDVSSARAMTPWTPALRAQNALAAGVDLVLGSADPSVVAAMYDHVVSIARISAWWNARVNDAAYSVLLVKQQQGLLGNLC</sequence>
<dbReference type="InterPro" id="IPR001764">
    <property type="entry name" value="Glyco_hydro_3_N"/>
</dbReference>
<comment type="similarity">
    <text evidence="2">Belongs to the glycosyl hydrolase 3 family.</text>
</comment>
<dbReference type="Gene3D" id="3.20.20.300">
    <property type="entry name" value="Glycoside hydrolase, family 3, N-terminal domain"/>
    <property type="match status" value="1"/>
</dbReference>
<gene>
    <name evidence="8" type="ORF">P4R38_07290</name>
</gene>
<dbReference type="PANTHER" id="PTHR30480:SF13">
    <property type="entry name" value="BETA-HEXOSAMINIDASE"/>
    <property type="match status" value="1"/>
</dbReference>
<dbReference type="GO" id="GO:0016787">
    <property type="term" value="F:hydrolase activity"/>
    <property type="evidence" value="ECO:0007669"/>
    <property type="project" value="UniProtKB-KW"/>
</dbReference>
<proteinExistence type="inferred from homology"/>
<dbReference type="EC" id="3.2.1.52" evidence="3"/>
<dbReference type="InterPro" id="IPR036962">
    <property type="entry name" value="Glyco_hydro_3_N_sf"/>
</dbReference>
<evidence type="ECO:0000256" key="1">
    <source>
        <dbReference type="ARBA" id="ARBA00001231"/>
    </source>
</evidence>
<evidence type="ECO:0000313" key="8">
    <source>
        <dbReference type="EMBL" id="MDF8264038.1"/>
    </source>
</evidence>
<organism evidence="8 9">
    <name type="scientific">Luteipulveratus flavus</name>
    <dbReference type="NCBI Taxonomy" id="3031728"/>
    <lineage>
        <taxon>Bacteria</taxon>
        <taxon>Bacillati</taxon>
        <taxon>Actinomycetota</taxon>
        <taxon>Actinomycetes</taxon>
        <taxon>Micrococcales</taxon>
        <taxon>Dermacoccaceae</taxon>
        <taxon>Luteipulveratus</taxon>
    </lineage>
</organism>
<evidence type="ECO:0000256" key="2">
    <source>
        <dbReference type="ARBA" id="ARBA00005336"/>
    </source>
</evidence>
<dbReference type="Pfam" id="PF00933">
    <property type="entry name" value="Glyco_hydro_3"/>
    <property type="match status" value="1"/>
</dbReference>
<evidence type="ECO:0000259" key="7">
    <source>
        <dbReference type="Pfam" id="PF00933"/>
    </source>
</evidence>
<feature type="chain" id="PRO_5046076214" description="beta-N-acetylhexosaminidase" evidence="6">
    <location>
        <begin position="38"/>
        <end position="398"/>
    </location>
</feature>
<keyword evidence="5" id="KW-0326">Glycosidase</keyword>
<feature type="signal peptide" evidence="6">
    <location>
        <begin position="1"/>
        <end position="37"/>
    </location>
</feature>